<dbReference type="InterPro" id="IPR021617">
    <property type="entry name" value="DUF3231"/>
</dbReference>
<dbReference type="InterPro" id="IPR012347">
    <property type="entry name" value="Ferritin-like"/>
</dbReference>
<dbReference type="Gene3D" id="1.20.1260.10">
    <property type="match status" value="2"/>
</dbReference>
<protein>
    <submittedName>
        <fullName evidence="2">DUF3231 family protein</fullName>
    </submittedName>
</protein>
<feature type="transmembrane region" description="Helical" evidence="1">
    <location>
        <begin position="262"/>
        <end position="282"/>
    </location>
</feature>
<dbReference type="OrthoDB" id="1675670at2"/>
<keyword evidence="3" id="KW-1185">Reference proteome</keyword>
<comment type="caution">
    <text evidence="2">The sequence shown here is derived from an EMBL/GenBank/DDBJ whole genome shotgun (WGS) entry which is preliminary data.</text>
</comment>
<dbReference type="Pfam" id="PF11553">
    <property type="entry name" value="DUF3231"/>
    <property type="match status" value="2"/>
</dbReference>
<sequence length="334" mass="37980">MTEHIGLTSPEVTGLWGTYMQNSAMICFFQHFLQHMEDEEIKPIVEESLSNAKRSVQEIKALFEEESFPVPKGFSNNDVDLNAPRLYSDLFSLSFVYRLNQMTVNFYGTTLTKVARSDVVKLFQSYLQSSTATFVKSLNLMLSKGIYDRPPKMTYPDEVIMMKKQESLLETLFGEKRALNSAELGEIFYIIERNYIGLILLVGLIQVTKDQEVKSFFLKGKKLAEKQIDAFNGILRKEEAFGTLPISMEVTASMTAPFSERLMSFIIATTTGTGVYLIGYAISVSTRKDLTAHYLLLMSEVMAYGKEGMSLMIKRGWMEQLPQDINRKSLINKE</sequence>
<keyword evidence="1" id="KW-0812">Transmembrane</keyword>
<dbReference type="Proteomes" id="UP000276770">
    <property type="component" value="Unassembled WGS sequence"/>
</dbReference>
<keyword evidence="1" id="KW-1133">Transmembrane helix</keyword>
<gene>
    <name evidence="2" type="ORF">D9X91_11030</name>
</gene>
<reference evidence="2 3" key="1">
    <citation type="submission" date="2018-10" db="EMBL/GenBank/DDBJ databases">
        <title>Falsibacillus sp. genome draft.</title>
        <authorList>
            <person name="Shi S."/>
        </authorList>
    </citation>
    <scope>NUCLEOTIDE SEQUENCE [LARGE SCALE GENOMIC DNA]</scope>
    <source>
        <strain evidence="2 3">GY 10110</strain>
    </source>
</reference>
<dbReference type="RefSeq" id="WP_121680669.1">
    <property type="nucleotide sequence ID" value="NZ_RCVZ01000006.1"/>
</dbReference>
<accession>A0A3L7JZ47</accession>
<dbReference type="EMBL" id="RCVZ01000006">
    <property type="protein sequence ID" value="RLQ95554.1"/>
    <property type="molecule type" value="Genomic_DNA"/>
</dbReference>
<name>A0A3L7JZ47_9BACI</name>
<organism evidence="2 3">
    <name type="scientific">Falsibacillus albus</name>
    <dbReference type="NCBI Taxonomy" id="2478915"/>
    <lineage>
        <taxon>Bacteria</taxon>
        <taxon>Bacillati</taxon>
        <taxon>Bacillota</taxon>
        <taxon>Bacilli</taxon>
        <taxon>Bacillales</taxon>
        <taxon>Bacillaceae</taxon>
        <taxon>Falsibacillus</taxon>
    </lineage>
</organism>
<evidence type="ECO:0000313" key="3">
    <source>
        <dbReference type="Proteomes" id="UP000276770"/>
    </source>
</evidence>
<evidence type="ECO:0000256" key="1">
    <source>
        <dbReference type="SAM" id="Phobius"/>
    </source>
</evidence>
<proteinExistence type="predicted"/>
<keyword evidence="1" id="KW-0472">Membrane</keyword>
<dbReference type="AlphaFoldDB" id="A0A3L7JZ47"/>
<evidence type="ECO:0000313" key="2">
    <source>
        <dbReference type="EMBL" id="RLQ95554.1"/>
    </source>
</evidence>